<evidence type="ECO:0000313" key="2">
    <source>
        <dbReference type="Proteomes" id="UP000015104"/>
    </source>
</evidence>
<dbReference type="HOGENOM" id="CLU_3427005_0_0_1"/>
<reference evidence="2" key="1">
    <citation type="submission" date="2011-08" db="EMBL/GenBank/DDBJ databases">
        <authorList>
            <person name="Rombauts S."/>
        </authorList>
    </citation>
    <scope>NUCLEOTIDE SEQUENCE</scope>
    <source>
        <strain evidence="2">London</strain>
    </source>
</reference>
<dbReference type="Proteomes" id="UP000015104">
    <property type="component" value="Unassembled WGS sequence"/>
</dbReference>
<keyword evidence="2" id="KW-1185">Reference proteome</keyword>
<protein>
    <submittedName>
        <fullName evidence="1">Uncharacterized protein</fullName>
    </submittedName>
</protein>
<organism evidence="1 2">
    <name type="scientific">Tetranychus urticae</name>
    <name type="common">Two-spotted spider mite</name>
    <dbReference type="NCBI Taxonomy" id="32264"/>
    <lineage>
        <taxon>Eukaryota</taxon>
        <taxon>Metazoa</taxon>
        <taxon>Ecdysozoa</taxon>
        <taxon>Arthropoda</taxon>
        <taxon>Chelicerata</taxon>
        <taxon>Arachnida</taxon>
        <taxon>Acari</taxon>
        <taxon>Acariformes</taxon>
        <taxon>Trombidiformes</taxon>
        <taxon>Prostigmata</taxon>
        <taxon>Eleutherengona</taxon>
        <taxon>Raphignathae</taxon>
        <taxon>Tetranychoidea</taxon>
        <taxon>Tetranychidae</taxon>
        <taxon>Tetranychus</taxon>
    </lineage>
</organism>
<accession>T1JSS6</accession>
<name>T1JSS6_TETUR</name>
<evidence type="ECO:0000313" key="1">
    <source>
        <dbReference type="EnsemblMetazoa" id="tetur01g11580.1"/>
    </source>
</evidence>
<dbReference type="AlphaFoldDB" id="T1JSS6"/>
<proteinExistence type="predicted"/>
<dbReference type="EnsemblMetazoa" id="tetur01g11580.1">
    <property type="protein sequence ID" value="tetur01g11580.1"/>
    <property type="gene ID" value="tetur01g11580"/>
</dbReference>
<reference evidence="1" key="2">
    <citation type="submission" date="2015-06" db="UniProtKB">
        <authorList>
            <consortium name="EnsemblMetazoa"/>
        </authorList>
    </citation>
    <scope>IDENTIFICATION</scope>
</reference>
<sequence>MHLIWHFSLRLISWAFFGTIG</sequence>
<dbReference type="EMBL" id="CAEY01000468">
    <property type="status" value="NOT_ANNOTATED_CDS"/>
    <property type="molecule type" value="Genomic_DNA"/>
</dbReference>